<dbReference type="EMBL" id="JAGKHQ010001782">
    <property type="protein sequence ID" value="KAG7453714.1"/>
    <property type="molecule type" value="Genomic_DNA"/>
</dbReference>
<dbReference type="AlphaFoldDB" id="A0AAV6P9M6"/>
<accession>A0AAV6P9M6</accession>
<reference evidence="3 4" key="1">
    <citation type="journal article" date="2021" name="Sci. Rep.">
        <title>Chromosome anchoring in Senegalese sole (Solea senegalensis) reveals sex-associated markers and genome rearrangements in flatfish.</title>
        <authorList>
            <person name="Guerrero-Cozar I."/>
            <person name="Gomez-Garrido J."/>
            <person name="Berbel C."/>
            <person name="Martinez-Blanch J.F."/>
            <person name="Alioto T."/>
            <person name="Claros M.G."/>
            <person name="Gagnaire P.A."/>
            <person name="Manchado M."/>
        </authorList>
    </citation>
    <scope>NUCLEOTIDE SEQUENCE [LARGE SCALE GENOMIC DNA]</scope>
    <source>
        <strain evidence="3">Sse05_10M</strain>
    </source>
</reference>
<evidence type="ECO:0000313" key="3">
    <source>
        <dbReference type="EMBL" id="KAG7453714.1"/>
    </source>
</evidence>
<feature type="region of interest" description="Disordered" evidence="1">
    <location>
        <begin position="275"/>
        <end position="332"/>
    </location>
</feature>
<sequence>MEYCGLPVEREKQEEKTEQRKQDSDRVRKGQAKQKEREPDSSSEDESNWRFMSTQPAELSEHTRSQLRVEVEEFHPQAARRELSQGSEEGDCPDEVGVRVDPEVEDNGQAVVEQDESSDDADEVNTERVSSSDEADERDLVPQSSSPPRQYPFRQSLRRFFILRSHPEDRLLLLHMANAGIHFGDFTPKRRINIADAQLLMAPKKKSVSPAYNPFSESKSLVSYGPYFIVGLLDDLVYRIQKTQGSKVKVVHHDELKPYYSRTVLDDAWSPVEAPAPTVDKDSAGPAVGPLNLWDTPSETQDAPVGAFHGLCSSSPASSSSSTHPDIEADDS</sequence>
<feature type="compositionally biased region" description="Basic and acidic residues" evidence="1">
    <location>
        <begin position="8"/>
        <end position="40"/>
    </location>
</feature>
<name>A0AAV6P9M6_SOLSE</name>
<dbReference type="Proteomes" id="UP000693946">
    <property type="component" value="Unassembled WGS sequence"/>
</dbReference>
<feature type="compositionally biased region" description="Low complexity" evidence="1">
    <location>
        <begin position="313"/>
        <end position="322"/>
    </location>
</feature>
<feature type="region of interest" description="Disordered" evidence="1">
    <location>
        <begin position="1"/>
        <end position="151"/>
    </location>
</feature>
<feature type="domain" description="Integrase p58-like C-terminal" evidence="2">
    <location>
        <begin position="225"/>
        <end position="258"/>
    </location>
</feature>
<evidence type="ECO:0000259" key="2">
    <source>
        <dbReference type="Pfam" id="PF22938"/>
    </source>
</evidence>
<gene>
    <name evidence="3" type="ORF">JOB18_047866</name>
</gene>
<proteinExistence type="predicted"/>
<organism evidence="3 4">
    <name type="scientific">Solea senegalensis</name>
    <name type="common">Senegalese sole</name>
    <dbReference type="NCBI Taxonomy" id="28829"/>
    <lineage>
        <taxon>Eukaryota</taxon>
        <taxon>Metazoa</taxon>
        <taxon>Chordata</taxon>
        <taxon>Craniata</taxon>
        <taxon>Vertebrata</taxon>
        <taxon>Euteleostomi</taxon>
        <taxon>Actinopterygii</taxon>
        <taxon>Neopterygii</taxon>
        <taxon>Teleostei</taxon>
        <taxon>Neoteleostei</taxon>
        <taxon>Acanthomorphata</taxon>
        <taxon>Carangaria</taxon>
        <taxon>Pleuronectiformes</taxon>
        <taxon>Pleuronectoidei</taxon>
        <taxon>Soleidae</taxon>
        <taxon>Solea</taxon>
    </lineage>
</organism>
<evidence type="ECO:0000313" key="4">
    <source>
        <dbReference type="Proteomes" id="UP000693946"/>
    </source>
</evidence>
<keyword evidence="4" id="KW-1185">Reference proteome</keyword>
<feature type="compositionally biased region" description="Acidic residues" evidence="1">
    <location>
        <begin position="113"/>
        <end position="124"/>
    </location>
</feature>
<evidence type="ECO:0000256" key="1">
    <source>
        <dbReference type="SAM" id="MobiDB-lite"/>
    </source>
</evidence>
<dbReference type="Pfam" id="PF22938">
    <property type="entry name" value="Integrase_p58_C"/>
    <property type="match status" value="1"/>
</dbReference>
<feature type="compositionally biased region" description="Basic and acidic residues" evidence="1">
    <location>
        <begin position="59"/>
        <end position="83"/>
    </location>
</feature>
<protein>
    <recommendedName>
        <fullName evidence="2">Integrase p58-like C-terminal domain-containing protein</fullName>
    </recommendedName>
</protein>
<comment type="caution">
    <text evidence="3">The sequence shown here is derived from an EMBL/GenBank/DDBJ whole genome shotgun (WGS) entry which is preliminary data.</text>
</comment>
<dbReference type="InterPro" id="IPR054465">
    <property type="entry name" value="Integrase_p58-like_C"/>
</dbReference>